<gene>
    <name evidence="3" type="ORF">A3770_13p69900</name>
</gene>
<evidence type="ECO:0000313" key="3">
    <source>
        <dbReference type="EMBL" id="QDZ24472.1"/>
    </source>
</evidence>
<dbReference type="InterPro" id="IPR000286">
    <property type="entry name" value="HDACs"/>
</dbReference>
<dbReference type="PANTHER" id="PTHR10625">
    <property type="entry name" value="HISTONE DEACETYLASE HDAC1-RELATED"/>
    <property type="match status" value="1"/>
</dbReference>
<dbReference type="SUPFAM" id="SSF52768">
    <property type="entry name" value="Arginase/deacetylase"/>
    <property type="match status" value="1"/>
</dbReference>
<reference evidence="3 4" key="1">
    <citation type="submission" date="2018-07" db="EMBL/GenBank/DDBJ databases">
        <title>The complete nuclear genome of the prasinophyte Chloropicon primus (CCMP1205).</title>
        <authorList>
            <person name="Pombert J.-F."/>
            <person name="Otis C."/>
            <person name="Turmel M."/>
            <person name="Lemieux C."/>
        </authorList>
    </citation>
    <scope>NUCLEOTIDE SEQUENCE [LARGE SCALE GENOMIC DNA]</scope>
    <source>
        <strain evidence="3 4">CCMP1205</strain>
    </source>
</reference>
<dbReference type="GO" id="GO:0004407">
    <property type="term" value="F:histone deacetylase activity"/>
    <property type="evidence" value="ECO:0007669"/>
    <property type="project" value="InterPro"/>
</dbReference>
<dbReference type="Proteomes" id="UP000316726">
    <property type="component" value="Chromosome 13"/>
</dbReference>
<name>A0A5B8MY34_9CHLO</name>
<dbReference type="Gene3D" id="3.40.800.20">
    <property type="entry name" value="Histone deacetylase domain"/>
    <property type="match status" value="1"/>
</dbReference>
<dbReference type="PRINTS" id="PR01270">
    <property type="entry name" value="HDASUPER"/>
</dbReference>
<dbReference type="EMBL" id="CP031046">
    <property type="protein sequence ID" value="QDZ24472.1"/>
    <property type="molecule type" value="Genomic_DNA"/>
</dbReference>
<dbReference type="InterPro" id="IPR023801">
    <property type="entry name" value="His_deacetylse_dom"/>
</dbReference>
<feature type="domain" description="Histone deacetylase" evidence="2">
    <location>
        <begin position="17"/>
        <end position="285"/>
    </location>
</feature>
<dbReference type="CDD" id="cd09993">
    <property type="entry name" value="HDAC_classIV"/>
    <property type="match status" value="1"/>
</dbReference>
<evidence type="ECO:0000259" key="2">
    <source>
        <dbReference type="Pfam" id="PF00850"/>
    </source>
</evidence>
<dbReference type="STRING" id="1764295.A0A5B8MY34"/>
<evidence type="ECO:0000256" key="1">
    <source>
        <dbReference type="ARBA" id="ARBA00022801"/>
    </source>
</evidence>
<dbReference type="InterPro" id="IPR037138">
    <property type="entry name" value="His_deacetylse_dom_sf"/>
</dbReference>
<dbReference type="AlphaFoldDB" id="A0A5B8MY34"/>
<dbReference type="PANTHER" id="PTHR10625:SF19">
    <property type="entry name" value="HISTONE DEACETYLASE 12"/>
    <property type="match status" value="1"/>
</dbReference>
<dbReference type="Pfam" id="PF00850">
    <property type="entry name" value="Hist_deacetyl"/>
    <property type="match status" value="1"/>
</dbReference>
<organism evidence="3 4">
    <name type="scientific">Chloropicon primus</name>
    <dbReference type="NCBI Taxonomy" id="1764295"/>
    <lineage>
        <taxon>Eukaryota</taxon>
        <taxon>Viridiplantae</taxon>
        <taxon>Chlorophyta</taxon>
        <taxon>Chloropicophyceae</taxon>
        <taxon>Chloropicales</taxon>
        <taxon>Chloropicaceae</taxon>
        <taxon>Chloropicon</taxon>
    </lineage>
</organism>
<proteinExistence type="predicted"/>
<dbReference type="GO" id="GO:0016787">
    <property type="term" value="F:hydrolase activity"/>
    <property type="evidence" value="ECO:0007669"/>
    <property type="project" value="UniProtKB-KW"/>
</dbReference>
<keyword evidence="1" id="KW-0378">Hydrolase</keyword>
<dbReference type="OrthoDB" id="437693at2759"/>
<dbReference type="InterPro" id="IPR044150">
    <property type="entry name" value="HDAC_classIV"/>
</dbReference>
<dbReference type="GO" id="GO:0040029">
    <property type="term" value="P:epigenetic regulation of gene expression"/>
    <property type="evidence" value="ECO:0007669"/>
    <property type="project" value="TreeGrafter"/>
</dbReference>
<evidence type="ECO:0000313" key="4">
    <source>
        <dbReference type="Proteomes" id="UP000316726"/>
    </source>
</evidence>
<keyword evidence="4" id="KW-1185">Reference proteome</keyword>
<accession>A0A5B8MY34</accession>
<sequence>MKVFTSDWAHEKLPAGHKFPMDKYRLVREELETDLTLRGKVSVVRAPLITQEELEVVHCKGYVERVLRGNLTAKENRRIGFPWTKESVTRYRASAGGTLAALHAVMGVEGSMVAAHAAGGTHHAFRDAGEGFCVFNDIALAAVTAETMYPEAALPILVIDLDVHQGNGTADIFQSKSSVFTFSIHGANNYPWKTRRKSDLDVEVPDDTTDAEYLDVLARSLEDVFLRVKPRLVIYQAGVDGLREDSLGRLALTRQGLIRRNNLVYDMCIRDGCKLVITMGGGYSRPIDATVDASVDIFRVAALKYCARSSSSSSR</sequence>
<protein>
    <submittedName>
        <fullName evidence="3">Histone deacetylase</fullName>
    </submittedName>
</protein>
<dbReference type="InterPro" id="IPR023696">
    <property type="entry name" value="Ureohydrolase_dom_sf"/>
</dbReference>